<dbReference type="Proteomes" id="UP001147747">
    <property type="component" value="Unassembled WGS sequence"/>
</dbReference>
<protein>
    <submittedName>
        <fullName evidence="1">Uncharacterized protein</fullName>
    </submittedName>
</protein>
<proteinExistence type="predicted"/>
<name>A0A9W9WC58_9EURO</name>
<gene>
    <name evidence="1" type="ORF">N7509_001392</name>
</gene>
<organism evidence="1 2">
    <name type="scientific">Penicillium cosmopolitanum</name>
    <dbReference type="NCBI Taxonomy" id="1131564"/>
    <lineage>
        <taxon>Eukaryota</taxon>
        <taxon>Fungi</taxon>
        <taxon>Dikarya</taxon>
        <taxon>Ascomycota</taxon>
        <taxon>Pezizomycotina</taxon>
        <taxon>Eurotiomycetes</taxon>
        <taxon>Eurotiomycetidae</taxon>
        <taxon>Eurotiales</taxon>
        <taxon>Aspergillaceae</taxon>
        <taxon>Penicillium</taxon>
    </lineage>
</organism>
<evidence type="ECO:0000313" key="1">
    <source>
        <dbReference type="EMBL" id="KAJ5414765.1"/>
    </source>
</evidence>
<accession>A0A9W9WC58</accession>
<dbReference type="RefSeq" id="XP_056494611.1">
    <property type="nucleotide sequence ID" value="XM_056626029.1"/>
</dbReference>
<dbReference type="EMBL" id="JAPZBU010000003">
    <property type="protein sequence ID" value="KAJ5414765.1"/>
    <property type="molecule type" value="Genomic_DNA"/>
</dbReference>
<comment type="caution">
    <text evidence="1">The sequence shown here is derived from an EMBL/GenBank/DDBJ whole genome shotgun (WGS) entry which is preliminary data.</text>
</comment>
<sequence>MVGTCGSHIPRTLISDLNTTYPFFSYPKDAIGLTDKAAQRENASLVFQGLAFGAGFMDTPHGNLHILIDRNLRPKTGTTYRDQLS</sequence>
<evidence type="ECO:0000313" key="2">
    <source>
        <dbReference type="Proteomes" id="UP001147747"/>
    </source>
</evidence>
<reference evidence="1" key="2">
    <citation type="journal article" date="2023" name="IMA Fungus">
        <title>Comparative genomic study of the Penicillium genus elucidates a diverse pangenome and 15 lateral gene transfer events.</title>
        <authorList>
            <person name="Petersen C."/>
            <person name="Sorensen T."/>
            <person name="Nielsen M.R."/>
            <person name="Sondergaard T.E."/>
            <person name="Sorensen J.L."/>
            <person name="Fitzpatrick D.A."/>
            <person name="Frisvad J.C."/>
            <person name="Nielsen K.L."/>
        </authorList>
    </citation>
    <scope>NUCLEOTIDE SEQUENCE</scope>
    <source>
        <strain evidence="1">IBT 29677</strain>
    </source>
</reference>
<dbReference type="AlphaFoldDB" id="A0A9W9WC58"/>
<reference evidence="1" key="1">
    <citation type="submission" date="2022-12" db="EMBL/GenBank/DDBJ databases">
        <authorList>
            <person name="Petersen C."/>
        </authorList>
    </citation>
    <scope>NUCLEOTIDE SEQUENCE</scope>
    <source>
        <strain evidence="1">IBT 29677</strain>
    </source>
</reference>
<keyword evidence="2" id="KW-1185">Reference proteome</keyword>
<dbReference type="GeneID" id="81365009"/>